<reference evidence="1" key="1">
    <citation type="journal article" date="2022" name="Toxins">
        <title>Genomic Analysis of Sphingopyxis sp. USTB-05 for Biodegrading Cyanobacterial Hepatotoxins.</title>
        <authorList>
            <person name="Liu C."/>
            <person name="Xu Q."/>
            <person name="Zhao Z."/>
            <person name="Zhang H."/>
            <person name="Liu X."/>
            <person name="Yin C."/>
            <person name="Liu Y."/>
            <person name="Yan H."/>
        </authorList>
    </citation>
    <scope>NUCLEOTIDE SEQUENCE</scope>
    <source>
        <strain evidence="1">NBD5</strain>
    </source>
</reference>
<protein>
    <recommendedName>
        <fullName evidence="3">Transposase</fullName>
    </recommendedName>
</protein>
<dbReference type="RefSeq" id="WP_252165407.1">
    <property type="nucleotide sequence ID" value="NZ_CP084930.1"/>
</dbReference>
<dbReference type="EMBL" id="CP084930">
    <property type="protein sequence ID" value="USI71594.1"/>
    <property type="molecule type" value="Genomic_DNA"/>
</dbReference>
<proteinExistence type="predicted"/>
<dbReference type="Proteomes" id="UP001056937">
    <property type="component" value="Chromosome 1"/>
</dbReference>
<evidence type="ECO:0008006" key="3">
    <source>
        <dbReference type="Google" id="ProtNLM"/>
    </source>
</evidence>
<evidence type="ECO:0000313" key="1">
    <source>
        <dbReference type="EMBL" id="USI71594.1"/>
    </source>
</evidence>
<accession>A0ABY4X3Y5</accession>
<gene>
    <name evidence="1" type="ORF">LHA26_09620</name>
</gene>
<organism evidence="1 2">
    <name type="scientific">Sphingomonas morindae</name>
    <dbReference type="NCBI Taxonomy" id="1541170"/>
    <lineage>
        <taxon>Bacteria</taxon>
        <taxon>Pseudomonadati</taxon>
        <taxon>Pseudomonadota</taxon>
        <taxon>Alphaproteobacteria</taxon>
        <taxon>Sphingomonadales</taxon>
        <taxon>Sphingomonadaceae</taxon>
        <taxon>Sphingomonas</taxon>
    </lineage>
</organism>
<sequence>MPDRLGQADREVHNQRSRLYLALVAFCTAELEAGLPRALHQLQRIWLRLVGERLLHYFNVLSRPIVSFAGV</sequence>
<keyword evidence="2" id="KW-1185">Reference proteome</keyword>
<name>A0ABY4X3Y5_9SPHN</name>
<evidence type="ECO:0000313" key="2">
    <source>
        <dbReference type="Proteomes" id="UP001056937"/>
    </source>
</evidence>